<feature type="transmembrane region" description="Helical" evidence="1">
    <location>
        <begin position="20"/>
        <end position="39"/>
    </location>
</feature>
<keyword evidence="1" id="KW-0472">Membrane</keyword>
<keyword evidence="1" id="KW-1133">Transmembrane helix</keyword>
<dbReference type="AlphaFoldDB" id="W2IHX3"/>
<dbReference type="EMBL" id="KI674690">
    <property type="protein sequence ID" value="ETL32968.1"/>
    <property type="molecule type" value="Genomic_DNA"/>
</dbReference>
<feature type="non-terminal residue" evidence="2">
    <location>
        <position position="1"/>
    </location>
</feature>
<reference evidence="2" key="1">
    <citation type="submission" date="2013-11" db="EMBL/GenBank/DDBJ databases">
        <title>The Genome Sequence of Phytophthora parasitica CJ05E6.</title>
        <authorList>
            <consortium name="The Broad Institute Genomics Platform"/>
            <person name="Russ C."/>
            <person name="Tyler B."/>
            <person name="Panabieres F."/>
            <person name="Shan W."/>
            <person name="Tripathy S."/>
            <person name="Grunwald N."/>
            <person name="Machado M."/>
            <person name="Johnson C.S."/>
            <person name="Arredondo F."/>
            <person name="Hong C."/>
            <person name="Coffey M."/>
            <person name="Young S.K."/>
            <person name="Zeng Q."/>
            <person name="Gargeya S."/>
            <person name="Fitzgerald M."/>
            <person name="Abouelleil A."/>
            <person name="Alvarado L."/>
            <person name="Chapman S.B."/>
            <person name="Gainer-Dewar J."/>
            <person name="Goldberg J."/>
            <person name="Griggs A."/>
            <person name="Gujja S."/>
            <person name="Hansen M."/>
            <person name="Howarth C."/>
            <person name="Imamovic A."/>
            <person name="Ireland A."/>
            <person name="Larimer J."/>
            <person name="McCowan C."/>
            <person name="Murphy C."/>
            <person name="Pearson M."/>
            <person name="Poon T.W."/>
            <person name="Priest M."/>
            <person name="Roberts A."/>
            <person name="Saif S."/>
            <person name="Shea T."/>
            <person name="Sykes S."/>
            <person name="Wortman J."/>
            <person name="Nusbaum C."/>
            <person name="Birren B."/>
        </authorList>
    </citation>
    <scope>NUCLEOTIDE SEQUENCE [LARGE SCALE GENOMIC DNA]</scope>
    <source>
        <strain evidence="2">CJ05E6</strain>
    </source>
</reference>
<sequence length="104" mass="11834">IFYNTSQVALDPLPRLLPAMQFFVVSVLFVTSFLLACGYPNTVSRVQSLVHSPVSTEYDIQQTRLVSGGDEERGLSDWAKSMTKSAKLRYWLHRKHPQRTFSNA</sequence>
<organism evidence="2">
    <name type="scientific">Phytophthora nicotianae</name>
    <name type="common">Potato buckeye rot agent</name>
    <name type="synonym">Phytophthora parasitica</name>
    <dbReference type="NCBI Taxonomy" id="4792"/>
    <lineage>
        <taxon>Eukaryota</taxon>
        <taxon>Sar</taxon>
        <taxon>Stramenopiles</taxon>
        <taxon>Oomycota</taxon>
        <taxon>Peronosporomycetes</taxon>
        <taxon>Peronosporales</taxon>
        <taxon>Peronosporaceae</taxon>
        <taxon>Phytophthora</taxon>
    </lineage>
</organism>
<proteinExistence type="predicted"/>
<protein>
    <submittedName>
        <fullName evidence="2">Uncharacterized protein</fullName>
    </submittedName>
</protein>
<accession>W2IHX3</accession>
<evidence type="ECO:0000256" key="1">
    <source>
        <dbReference type="SAM" id="Phobius"/>
    </source>
</evidence>
<gene>
    <name evidence="2" type="ORF">L916_14513</name>
</gene>
<name>W2IHX3_PHYNI</name>
<dbReference type="Proteomes" id="UP000053864">
    <property type="component" value="Unassembled WGS sequence"/>
</dbReference>
<evidence type="ECO:0000313" key="2">
    <source>
        <dbReference type="EMBL" id="ETL32968.1"/>
    </source>
</evidence>
<keyword evidence="1" id="KW-0812">Transmembrane</keyword>